<feature type="transmembrane region" description="Helical" evidence="10">
    <location>
        <begin position="689"/>
        <end position="710"/>
    </location>
</feature>
<dbReference type="PROSITE" id="PS50259">
    <property type="entry name" value="G_PROTEIN_RECEP_F3_4"/>
    <property type="match status" value="1"/>
</dbReference>
<dbReference type="GO" id="GO:0038039">
    <property type="term" value="C:G protein-coupled receptor heterodimeric complex"/>
    <property type="evidence" value="ECO:0007669"/>
    <property type="project" value="TreeGrafter"/>
</dbReference>
<evidence type="ECO:0000256" key="3">
    <source>
        <dbReference type="ARBA" id="ARBA00022989"/>
    </source>
</evidence>
<gene>
    <name evidence="12" type="ORF">SEMRO_21_G014650.1</name>
</gene>
<feature type="transmembrane region" description="Helical" evidence="10">
    <location>
        <begin position="806"/>
        <end position="828"/>
    </location>
</feature>
<sequence length="948" mass="104182">MMTRLSTLTTCIAKPPTRTLAGNNTWRLSHHGLAVVALLMISPWSSQGISFLDPRDVRNTAINITRTGVLDQIASCIDPQSNATTSCTNANANSSIETLYYCHIANFLAFSLLLPSGRIPFRNTAPPMTAAVLLALDMLNTGDGSVIQELEGLNHHCPIRFTAEFLDTSLSQSATVQQTNQLLNRQTEHDQVEVCAFIGAARSAVSIPMAILTGLANRVQLSYVSTSTVLDDTQQFPLFGRLVPSDEGVALPYLQFLRARGVRHLGVVHWNDDYGNAYARAMLKTASTYFPEMTILSVDIPRLGSPAEYQEAVLALKESQFRWFFGVFGGDSDYVNLMEQAAMAGIAGTGRHVWIFSDSLGTSVIPSLEVERNSPLARVSQGVGMVWAQGGRPGMTVFDKFYAKWRAMVENPENLALVAAQQPLYADEPEYTGHDIDESMFDEDTSRPASVVFDEIILLGLSACRTLAMGQEVDGKAMFETLLQISFQGATGNVTVDPKTGTRLPATAFFRMDNFVQEPINETHVTFGMRLSEAFIDGQWVEEEPFVFNDGTTTTPSDLPAVEINYNHIHTGIRAAGLTMATVVLGLSVALAGWTIYNRKRHVIRASQPIFLTILCTGTFVMGSTIIPLSIDDARTSPEGCSTACMSVPWLFCSGWALVFAAIFAKIWRINRLFNNPSIKRVKVTAMDVMYPLIGLMILNFIVLTSWNIVSPLVWERQVSSVDVFGRTVESRGYCTSEHFLPFAIILVVMDLGALVVASYQSYLARDIATEFAESEYIGRAIACMLLVCFVGIPTMIMVSDSNANARFFVLTCIIFVVCASVLLFIFVPKIMSSKKNLKSSIRRSVSQRSQQINVKSSATDNDNNISRILWAGGSESLEVADADAEGIRIMNRPEQLRMVSFENGKLKAEKEELKARNNELEKQISELRALVPGHEAATASISFAEGD</sequence>
<reference evidence="12" key="1">
    <citation type="submission" date="2020-06" db="EMBL/GenBank/DDBJ databases">
        <authorList>
            <consortium name="Plant Systems Biology data submission"/>
        </authorList>
    </citation>
    <scope>NUCLEOTIDE SEQUENCE</scope>
    <source>
        <strain evidence="12">D6</strain>
    </source>
</reference>
<keyword evidence="6 12" id="KW-0675">Receptor</keyword>
<keyword evidence="9" id="KW-0175">Coiled coil</keyword>
<accession>A0A9N8H5C6</accession>
<dbReference type="Proteomes" id="UP001153069">
    <property type="component" value="Unassembled WGS sequence"/>
</dbReference>
<dbReference type="InterPro" id="IPR002455">
    <property type="entry name" value="GPCR3_GABA-B"/>
</dbReference>
<organism evidence="12 13">
    <name type="scientific">Seminavis robusta</name>
    <dbReference type="NCBI Taxonomy" id="568900"/>
    <lineage>
        <taxon>Eukaryota</taxon>
        <taxon>Sar</taxon>
        <taxon>Stramenopiles</taxon>
        <taxon>Ochrophyta</taxon>
        <taxon>Bacillariophyta</taxon>
        <taxon>Bacillariophyceae</taxon>
        <taxon>Bacillariophycidae</taxon>
        <taxon>Naviculales</taxon>
        <taxon>Naviculaceae</taxon>
        <taxon>Seminavis</taxon>
    </lineage>
</organism>
<dbReference type="InterPro" id="IPR028082">
    <property type="entry name" value="Peripla_BP_I"/>
</dbReference>
<dbReference type="Pfam" id="PF00003">
    <property type="entry name" value="7tm_3"/>
    <property type="match status" value="1"/>
</dbReference>
<keyword evidence="3 10" id="KW-1133">Transmembrane helix</keyword>
<feature type="transmembrane region" description="Helical" evidence="10">
    <location>
        <begin position="781"/>
        <end position="800"/>
    </location>
</feature>
<dbReference type="InterPro" id="IPR000337">
    <property type="entry name" value="GPCR_3"/>
</dbReference>
<dbReference type="OrthoDB" id="43432at2759"/>
<evidence type="ECO:0000313" key="13">
    <source>
        <dbReference type="Proteomes" id="UP001153069"/>
    </source>
</evidence>
<evidence type="ECO:0000313" key="12">
    <source>
        <dbReference type="EMBL" id="CAB9497518.1"/>
    </source>
</evidence>
<keyword evidence="7" id="KW-0325">Glycoprotein</keyword>
<dbReference type="AlphaFoldDB" id="A0A9N8H5C6"/>
<keyword evidence="4" id="KW-0297">G-protein coupled receptor</keyword>
<evidence type="ECO:0000256" key="7">
    <source>
        <dbReference type="ARBA" id="ARBA00023180"/>
    </source>
</evidence>
<dbReference type="GO" id="GO:0004965">
    <property type="term" value="F:G protein-coupled GABA receptor activity"/>
    <property type="evidence" value="ECO:0007669"/>
    <property type="project" value="InterPro"/>
</dbReference>
<comment type="caution">
    <text evidence="12">The sequence shown here is derived from an EMBL/GenBank/DDBJ whole genome shotgun (WGS) entry which is preliminary data.</text>
</comment>
<evidence type="ECO:0000259" key="11">
    <source>
        <dbReference type="PROSITE" id="PS50259"/>
    </source>
</evidence>
<evidence type="ECO:0000256" key="8">
    <source>
        <dbReference type="ARBA" id="ARBA00023224"/>
    </source>
</evidence>
<feature type="coiled-coil region" evidence="9">
    <location>
        <begin position="904"/>
        <end position="938"/>
    </location>
</feature>
<dbReference type="CDD" id="cd15047">
    <property type="entry name" value="7tmC_GABA-B-like"/>
    <property type="match status" value="1"/>
</dbReference>
<evidence type="ECO:0000256" key="10">
    <source>
        <dbReference type="SAM" id="Phobius"/>
    </source>
</evidence>
<feature type="transmembrane region" description="Helical" evidence="10">
    <location>
        <begin position="649"/>
        <end position="668"/>
    </location>
</feature>
<evidence type="ECO:0000256" key="5">
    <source>
        <dbReference type="ARBA" id="ARBA00023136"/>
    </source>
</evidence>
<feature type="transmembrane region" description="Helical" evidence="10">
    <location>
        <begin position="575"/>
        <end position="597"/>
    </location>
</feature>
<dbReference type="Pfam" id="PF01094">
    <property type="entry name" value="ANF_receptor"/>
    <property type="match status" value="1"/>
</dbReference>
<dbReference type="Gene3D" id="3.40.50.2300">
    <property type="match status" value="2"/>
</dbReference>
<dbReference type="PANTHER" id="PTHR10519:SF20">
    <property type="entry name" value="G-PROTEIN COUPLED RECEPTOR 156-RELATED"/>
    <property type="match status" value="1"/>
</dbReference>
<dbReference type="InterPro" id="IPR017978">
    <property type="entry name" value="GPCR_3_C"/>
</dbReference>
<feature type="domain" description="G-protein coupled receptors family 3 profile" evidence="11">
    <location>
        <begin position="642"/>
        <end position="831"/>
    </location>
</feature>
<dbReference type="InterPro" id="IPR001828">
    <property type="entry name" value="ANF_lig-bd_rcpt"/>
</dbReference>
<keyword evidence="8" id="KW-0807">Transducer</keyword>
<dbReference type="GO" id="GO:0007214">
    <property type="term" value="P:gamma-aminobutyric acid signaling pathway"/>
    <property type="evidence" value="ECO:0007669"/>
    <property type="project" value="TreeGrafter"/>
</dbReference>
<dbReference type="SUPFAM" id="SSF53822">
    <property type="entry name" value="Periplasmic binding protein-like I"/>
    <property type="match status" value="1"/>
</dbReference>
<dbReference type="PRINTS" id="PR01176">
    <property type="entry name" value="GABABRECEPTR"/>
</dbReference>
<keyword evidence="5 10" id="KW-0472">Membrane</keyword>
<evidence type="ECO:0000256" key="1">
    <source>
        <dbReference type="ARBA" id="ARBA00004141"/>
    </source>
</evidence>
<dbReference type="PRINTS" id="PR00248">
    <property type="entry name" value="GPCRMGR"/>
</dbReference>
<protein>
    <submittedName>
        <fullName evidence="12">Acid type B receptor subunit 2</fullName>
    </submittedName>
</protein>
<keyword evidence="2 10" id="KW-0812">Transmembrane</keyword>
<keyword evidence="13" id="KW-1185">Reference proteome</keyword>
<proteinExistence type="predicted"/>
<feature type="transmembrane region" description="Helical" evidence="10">
    <location>
        <begin position="740"/>
        <end position="760"/>
    </location>
</feature>
<evidence type="ECO:0000256" key="9">
    <source>
        <dbReference type="SAM" id="Coils"/>
    </source>
</evidence>
<evidence type="ECO:0000256" key="4">
    <source>
        <dbReference type="ARBA" id="ARBA00023040"/>
    </source>
</evidence>
<dbReference type="EMBL" id="CAICTM010000021">
    <property type="protein sequence ID" value="CAB9497518.1"/>
    <property type="molecule type" value="Genomic_DNA"/>
</dbReference>
<comment type="subcellular location">
    <subcellularLocation>
        <location evidence="1">Membrane</location>
        <topology evidence="1">Multi-pass membrane protein</topology>
    </subcellularLocation>
</comment>
<name>A0A9N8H5C6_9STRA</name>
<evidence type="ECO:0000256" key="6">
    <source>
        <dbReference type="ARBA" id="ARBA00023170"/>
    </source>
</evidence>
<dbReference type="PANTHER" id="PTHR10519">
    <property type="entry name" value="GABA-B RECEPTOR"/>
    <property type="match status" value="1"/>
</dbReference>
<evidence type="ECO:0000256" key="2">
    <source>
        <dbReference type="ARBA" id="ARBA00022692"/>
    </source>
</evidence>
<feature type="transmembrane region" description="Helical" evidence="10">
    <location>
        <begin position="609"/>
        <end position="629"/>
    </location>
</feature>